<dbReference type="InterPro" id="IPR008949">
    <property type="entry name" value="Isoprenoid_synthase_dom_sf"/>
</dbReference>
<dbReference type="InterPro" id="IPR000092">
    <property type="entry name" value="Polyprenyl_synt"/>
</dbReference>
<dbReference type="SUPFAM" id="SSF48576">
    <property type="entry name" value="Terpenoid synthases"/>
    <property type="match status" value="1"/>
</dbReference>
<dbReference type="Pfam" id="PF00348">
    <property type="entry name" value="polyprenyl_synt"/>
    <property type="match status" value="1"/>
</dbReference>
<dbReference type="AlphaFoldDB" id="A0A2G7G740"/>
<reference evidence="5 6" key="1">
    <citation type="submission" date="2017-05" db="EMBL/GenBank/DDBJ databases">
        <title>Genome sequence for an aflatoxigenic pathogen of Argentinian peanut, Aspergillus arachidicola.</title>
        <authorList>
            <person name="Moore G."/>
            <person name="Beltz S.B."/>
            <person name="Mack B.M."/>
        </authorList>
    </citation>
    <scope>NUCLEOTIDE SEQUENCE [LARGE SCALE GENOMIC DNA]</scope>
    <source>
        <strain evidence="5 6">CBS 117610</strain>
    </source>
</reference>
<dbReference type="InterPro" id="IPR033749">
    <property type="entry name" value="Polyprenyl_synt_CS"/>
</dbReference>
<keyword evidence="3" id="KW-0460">Magnesium</keyword>
<keyword evidence="6" id="KW-1185">Reference proteome</keyword>
<name>A0A2G7G740_9EURO</name>
<keyword evidence="2" id="KW-0479">Metal-binding</keyword>
<dbReference type="GO" id="GO:0046165">
    <property type="term" value="P:alcohol biosynthetic process"/>
    <property type="evidence" value="ECO:0007669"/>
    <property type="project" value="UniProtKB-ARBA"/>
</dbReference>
<comment type="caution">
    <text evidence="5">The sequence shown here is derived from an EMBL/GenBank/DDBJ whole genome shotgun (WGS) entry which is preliminary data.</text>
</comment>
<gene>
    <name evidence="5" type="ORF">AARAC_000515</name>
</gene>
<accession>A0A2G7G740</accession>
<dbReference type="PANTHER" id="PTHR33112">
    <property type="entry name" value="DOMAIN PROTEIN, PUTATIVE-RELATED"/>
    <property type="match status" value="1"/>
</dbReference>
<dbReference type="GO" id="GO:0046872">
    <property type="term" value="F:metal ion binding"/>
    <property type="evidence" value="ECO:0007669"/>
    <property type="project" value="UniProtKB-KW"/>
</dbReference>
<dbReference type="Gene3D" id="1.10.600.10">
    <property type="entry name" value="Farnesyl Diphosphate Synthase"/>
    <property type="match status" value="1"/>
</dbReference>
<sequence length="1039" mass="117353">MPQRNMDKALGFDRNMTQVGRLGMVKKIMKEQAQADAEKICMEPFEYTRSLPGKNTVGKVIESLRPWLNISDHSAAVLTDVMTMLQNSSLMLDDIEDGSQLRRGAPAAHVKYGVSQTINSTTYIIAKVVSEAQTHLRPECAKVLSGQALDLNWTFNKKCPSVNEYLVMIDHKTGGFFRLMLRIMEIEANATPNEELRHLITLLGRYYQIRDDYQNIASDEYTAKKGFCDDLSEGKFSFPLIHLLEHSPNASTLHKMIFDGQPVGEGEMSEETKSYIISQMKEVGSLEHTREVLYGLFDSIWEMVEKVEQDMGENMGFKGLCTMLKVHSALCSFGDQRGAISVDNSYMDAKKLMHSLNQYHEVEEWKRLEINPINQRVAANFPDTSNPAHIIVTFGCTQGYDGEKTTCHFCQLVAHTAATCLSAARRDPLASYHCTITITRRSSSVLVRFDDILFNADLALWSELPQPGGYYLQRSGDRVTTPEATPALGQYVDWGKVRSLLNSSPIPTSGFRLECGRPAGLKVINVQQDRVVEAPVGCEYIALSYVFGSLTTIDLTPSGSFNRHSLPATIRDALVACYKLGFKYLWVDQLCINQSDPVDQLHQINQMSRIYECAAYTVVALAGEDSSHGLPGVTKARSWSYKCIRIGNFGITALAPSLRFCIENSKWYTRGWTFQEAMFSSRLILFTSYGVHCGFRDKDDTRLLSETECHTSLDALGLPEKGDYWQALEQYTTRDLTFPSDILRAFTAVLRDIHGENTYYGLPSREIDDAILWAPAKFTSAPTAAGLAVWALPPRGLGTVVIFCTPRPGHQWDDWEYSRQLKRMRIIASALQTGCLQSNIPLDLRPATPACEQLYSRWPDPAAYWEDVFGQYRHDEIFSPADVRIASLGARILVYCQTTKFLVDPDSNPSRGTDRIRSKNGDLSGYVDIPHYELHSSTSYIGEFIAISVTEDCWPVELVPNDMCDPEYRDYLAYTDGKTDFSKRMQKILSPEWGFYYMLHVMLIRRDKQSNVARRVGIGQIFLRKWAEAERRFEAIVLE</sequence>
<dbReference type="Proteomes" id="UP000231358">
    <property type="component" value="Unassembled WGS sequence"/>
</dbReference>
<dbReference type="InterPro" id="IPR010730">
    <property type="entry name" value="HET"/>
</dbReference>
<dbReference type="GO" id="GO:0043386">
    <property type="term" value="P:mycotoxin biosynthetic process"/>
    <property type="evidence" value="ECO:0007669"/>
    <property type="project" value="UniProtKB-ARBA"/>
</dbReference>
<dbReference type="GO" id="GO:0008299">
    <property type="term" value="P:isoprenoid biosynthetic process"/>
    <property type="evidence" value="ECO:0007669"/>
    <property type="project" value="InterPro"/>
</dbReference>
<dbReference type="STRING" id="656916.A0A2G7G740"/>
<dbReference type="GO" id="GO:0004659">
    <property type="term" value="F:prenyltransferase activity"/>
    <property type="evidence" value="ECO:0007669"/>
    <property type="project" value="InterPro"/>
</dbReference>
<evidence type="ECO:0000313" key="5">
    <source>
        <dbReference type="EMBL" id="PIG88670.1"/>
    </source>
</evidence>
<dbReference type="SFLD" id="SFLDS00005">
    <property type="entry name" value="Isoprenoid_Synthase_Type_I"/>
    <property type="match status" value="1"/>
</dbReference>
<dbReference type="PROSITE" id="PS00723">
    <property type="entry name" value="POLYPRENYL_SYNTHASE_1"/>
    <property type="match status" value="1"/>
</dbReference>
<proteinExistence type="predicted"/>
<dbReference type="Pfam" id="PF06985">
    <property type="entry name" value="HET"/>
    <property type="match status" value="1"/>
</dbReference>
<evidence type="ECO:0000256" key="3">
    <source>
        <dbReference type="ARBA" id="ARBA00022842"/>
    </source>
</evidence>
<evidence type="ECO:0000256" key="1">
    <source>
        <dbReference type="ARBA" id="ARBA00022679"/>
    </source>
</evidence>
<evidence type="ECO:0000259" key="4">
    <source>
        <dbReference type="Pfam" id="PF06985"/>
    </source>
</evidence>
<dbReference type="EMBL" id="NEXV01000096">
    <property type="protein sequence ID" value="PIG88670.1"/>
    <property type="molecule type" value="Genomic_DNA"/>
</dbReference>
<dbReference type="CDD" id="cd00685">
    <property type="entry name" value="Trans_IPPS_HT"/>
    <property type="match status" value="1"/>
</dbReference>
<dbReference type="PANTHER" id="PTHR33112:SF12">
    <property type="entry name" value="HETEROKARYON INCOMPATIBILITY DOMAIN-CONTAINING PROTEIN"/>
    <property type="match status" value="1"/>
</dbReference>
<organism evidence="5 6">
    <name type="scientific">Aspergillus arachidicola</name>
    <dbReference type="NCBI Taxonomy" id="656916"/>
    <lineage>
        <taxon>Eukaryota</taxon>
        <taxon>Fungi</taxon>
        <taxon>Dikarya</taxon>
        <taxon>Ascomycota</taxon>
        <taxon>Pezizomycotina</taxon>
        <taxon>Eurotiomycetes</taxon>
        <taxon>Eurotiomycetidae</taxon>
        <taxon>Eurotiales</taxon>
        <taxon>Aspergillaceae</taxon>
        <taxon>Aspergillus</taxon>
        <taxon>Aspergillus subgen. Circumdati</taxon>
    </lineage>
</organism>
<dbReference type="PROSITE" id="PS00444">
    <property type="entry name" value="POLYPRENYL_SYNTHASE_2"/>
    <property type="match status" value="1"/>
</dbReference>
<feature type="domain" description="Heterokaryon incompatibility" evidence="4">
    <location>
        <begin position="540"/>
        <end position="676"/>
    </location>
</feature>
<protein>
    <submittedName>
        <fullName evidence="5">Geranylgeranyl pyrophosphate synthase</fullName>
    </submittedName>
</protein>
<evidence type="ECO:0000256" key="2">
    <source>
        <dbReference type="ARBA" id="ARBA00022723"/>
    </source>
</evidence>
<evidence type="ECO:0000313" key="6">
    <source>
        <dbReference type="Proteomes" id="UP000231358"/>
    </source>
</evidence>
<keyword evidence="1" id="KW-0808">Transferase</keyword>